<dbReference type="GO" id="GO:0015293">
    <property type="term" value="F:symporter activity"/>
    <property type="evidence" value="ECO:0007669"/>
    <property type="project" value="UniProtKB-KW"/>
</dbReference>
<keyword evidence="6" id="KW-0769">Symport</keyword>
<proteinExistence type="inferred from homology"/>
<feature type="transmembrane region" description="Helical" evidence="12">
    <location>
        <begin position="442"/>
        <end position="460"/>
    </location>
</feature>
<dbReference type="Pfam" id="PF00083">
    <property type="entry name" value="Sugar_tr"/>
    <property type="match status" value="1"/>
</dbReference>
<feature type="transmembrane region" description="Helical" evidence="12">
    <location>
        <begin position="349"/>
        <end position="365"/>
    </location>
</feature>
<evidence type="ECO:0000256" key="12">
    <source>
        <dbReference type="SAM" id="Phobius"/>
    </source>
</evidence>
<dbReference type="Gene3D" id="1.20.1250.20">
    <property type="entry name" value="MFS general substrate transporter like domains"/>
    <property type="match status" value="1"/>
</dbReference>
<dbReference type="GO" id="GO:0005886">
    <property type="term" value="C:plasma membrane"/>
    <property type="evidence" value="ECO:0007669"/>
    <property type="project" value="UniProtKB-SubCell"/>
</dbReference>
<dbReference type="InterPro" id="IPR005828">
    <property type="entry name" value="MFS_sugar_transport-like"/>
</dbReference>
<dbReference type="PROSITE" id="PS00216">
    <property type="entry name" value="SUGAR_TRANSPORT_1"/>
    <property type="match status" value="1"/>
</dbReference>
<evidence type="ECO:0000256" key="11">
    <source>
        <dbReference type="SAM" id="MobiDB-lite"/>
    </source>
</evidence>
<comment type="similarity">
    <text evidence="2">Belongs to the major facilitator superfamily. Metabolite:H+ Symporter (MHS) family (TC 2.A.1.6) family.</text>
</comment>
<evidence type="ECO:0000313" key="15">
    <source>
        <dbReference type="Proteomes" id="UP000664164"/>
    </source>
</evidence>
<dbReference type="PROSITE" id="PS50850">
    <property type="entry name" value="MFS"/>
    <property type="match status" value="1"/>
</dbReference>
<evidence type="ECO:0000256" key="2">
    <source>
        <dbReference type="ARBA" id="ARBA00008240"/>
    </source>
</evidence>
<keyword evidence="5 12" id="KW-0812">Transmembrane</keyword>
<evidence type="ECO:0000256" key="3">
    <source>
        <dbReference type="ARBA" id="ARBA00022448"/>
    </source>
</evidence>
<keyword evidence="8 12" id="KW-0472">Membrane</keyword>
<dbReference type="Proteomes" id="UP000664164">
    <property type="component" value="Unassembled WGS sequence"/>
</dbReference>
<comment type="function">
    <text evidence="9">May be a proton symporter involved in the uptake of osmolytes such as proline and glycine betaine.</text>
</comment>
<evidence type="ECO:0000256" key="8">
    <source>
        <dbReference type="ARBA" id="ARBA00023136"/>
    </source>
</evidence>
<dbReference type="PANTHER" id="PTHR43045:SF4">
    <property type="entry name" value="TRANSPORTER YDFJ-RELATED"/>
    <property type="match status" value="1"/>
</dbReference>
<evidence type="ECO:0000259" key="13">
    <source>
        <dbReference type="PROSITE" id="PS50850"/>
    </source>
</evidence>
<keyword evidence="15" id="KW-1185">Reference proteome</keyword>
<dbReference type="CDD" id="cd17369">
    <property type="entry name" value="MFS_ShiA_like"/>
    <property type="match status" value="1"/>
</dbReference>
<feature type="transmembrane region" description="Helical" evidence="12">
    <location>
        <begin position="192"/>
        <end position="210"/>
    </location>
</feature>
<gene>
    <name evidence="14" type="ORF">J1902_14415</name>
</gene>
<evidence type="ECO:0000256" key="5">
    <source>
        <dbReference type="ARBA" id="ARBA00022692"/>
    </source>
</evidence>
<dbReference type="PANTHER" id="PTHR43045">
    <property type="entry name" value="SHIKIMATE TRANSPORTER"/>
    <property type="match status" value="1"/>
</dbReference>
<comment type="caution">
    <text evidence="14">The sequence shown here is derived from an EMBL/GenBank/DDBJ whole genome shotgun (WGS) entry which is preliminary data.</text>
</comment>
<organism evidence="14 15">
    <name type="scientific">Arthrobacter cavernae</name>
    <dbReference type="NCBI Taxonomy" id="2817681"/>
    <lineage>
        <taxon>Bacteria</taxon>
        <taxon>Bacillati</taxon>
        <taxon>Actinomycetota</taxon>
        <taxon>Actinomycetes</taxon>
        <taxon>Micrococcales</taxon>
        <taxon>Micrococcaceae</taxon>
        <taxon>Arthrobacter</taxon>
    </lineage>
</organism>
<feature type="transmembrane region" description="Helical" evidence="12">
    <location>
        <begin position="158"/>
        <end position="180"/>
    </location>
</feature>
<feature type="region of interest" description="Disordered" evidence="11">
    <location>
        <begin position="247"/>
        <end position="273"/>
    </location>
</feature>
<feature type="transmembrane region" description="Helical" evidence="12">
    <location>
        <begin position="371"/>
        <end position="395"/>
    </location>
</feature>
<feature type="transmembrane region" description="Helical" evidence="12">
    <location>
        <begin position="117"/>
        <end position="137"/>
    </location>
</feature>
<evidence type="ECO:0000256" key="6">
    <source>
        <dbReference type="ARBA" id="ARBA00022847"/>
    </source>
</evidence>
<dbReference type="AlphaFoldDB" id="A0A939KJX6"/>
<keyword evidence="3" id="KW-0813">Transport</keyword>
<feature type="transmembrane region" description="Helical" evidence="12">
    <location>
        <begin position="93"/>
        <end position="111"/>
    </location>
</feature>
<dbReference type="RefSeq" id="WP_207617005.1">
    <property type="nucleotide sequence ID" value="NZ_JAFNLL010000036.1"/>
</dbReference>
<evidence type="ECO:0000256" key="9">
    <source>
        <dbReference type="ARBA" id="ARBA00037295"/>
    </source>
</evidence>
<keyword evidence="4" id="KW-1003">Cell membrane</keyword>
<name>A0A939KJX6_9MICC</name>
<feature type="transmembrane region" description="Helical" evidence="12">
    <location>
        <begin position="415"/>
        <end position="436"/>
    </location>
</feature>
<feature type="transmembrane region" description="Helical" evidence="12">
    <location>
        <begin position="318"/>
        <end position="337"/>
    </location>
</feature>
<comment type="subcellular location">
    <subcellularLocation>
        <location evidence="1">Cell membrane</location>
        <topology evidence="1">Multi-pass membrane protein</topology>
    </subcellularLocation>
</comment>
<feature type="domain" description="Major facilitator superfamily (MFS) profile" evidence="13">
    <location>
        <begin position="20"/>
        <end position="464"/>
    </location>
</feature>
<feature type="compositionally biased region" description="Low complexity" evidence="11">
    <location>
        <begin position="247"/>
        <end position="272"/>
    </location>
</feature>
<dbReference type="SUPFAM" id="SSF103473">
    <property type="entry name" value="MFS general substrate transporter"/>
    <property type="match status" value="1"/>
</dbReference>
<dbReference type="EMBL" id="JAFNLL010000036">
    <property type="protein sequence ID" value="MBO1269142.1"/>
    <property type="molecule type" value="Genomic_DNA"/>
</dbReference>
<dbReference type="InterPro" id="IPR020846">
    <property type="entry name" value="MFS_dom"/>
</dbReference>
<evidence type="ECO:0000256" key="4">
    <source>
        <dbReference type="ARBA" id="ARBA00022475"/>
    </source>
</evidence>
<dbReference type="InterPro" id="IPR005829">
    <property type="entry name" value="Sugar_transporter_CS"/>
</dbReference>
<protein>
    <recommendedName>
        <fullName evidence="10">Putative proline/betaine transporter</fullName>
    </recommendedName>
</protein>
<feature type="transmembrane region" description="Helical" evidence="12">
    <location>
        <begin position="279"/>
        <end position="306"/>
    </location>
</feature>
<reference evidence="14" key="1">
    <citation type="submission" date="2021-03" db="EMBL/GenBank/DDBJ databases">
        <title>A new species, PO-11, isolated from a karst cave deposit.</title>
        <authorList>
            <person name="Zhaoxiaoyong W."/>
        </authorList>
    </citation>
    <scope>NUCLEOTIDE SEQUENCE</scope>
    <source>
        <strain evidence="14">PO-11</strain>
    </source>
</reference>
<accession>A0A939KJX6</accession>
<evidence type="ECO:0000256" key="10">
    <source>
        <dbReference type="ARBA" id="ARBA00039918"/>
    </source>
</evidence>
<evidence type="ECO:0000313" key="14">
    <source>
        <dbReference type="EMBL" id="MBO1269142.1"/>
    </source>
</evidence>
<evidence type="ECO:0000256" key="1">
    <source>
        <dbReference type="ARBA" id="ARBA00004651"/>
    </source>
</evidence>
<dbReference type="FunFam" id="1.20.1250.20:FF:000001">
    <property type="entry name" value="Dicarboxylate MFS transporter"/>
    <property type="match status" value="1"/>
</dbReference>
<feature type="transmembrane region" description="Helical" evidence="12">
    <location>
        <begin position="57"/>
        <end position="81"/>
    </location>
</feature>
<evidence type="ECO:0000256" key="7">
    <source>
        <dbReference type="ARBA" id="ARBA00022989"/>
    </source>
</evidence>
<dbReference type="InterPro" id="IPR036259">
    <property type="entry name" value="MFS_trans_sf"/>
</dbReference>
<keyword evidence="7 12" id="KW-1133">Transmembrane helix</keyword>
<sequence>MTATIQIGATQRSSKDLIRTAVSGWLGTAMEYMDFQLYSLAAAIIFPKIFFPNFDPVVGLLVAFLTYGVGFLARPVGAWFFGRMGDRVGRKKVLVATIMMMGVSTMLIGFLPGYAQIGLAAPVILVLLRLAQGFGAGAELSGASVMLAEYAPPRKRGLIASFVCLGTNSGTLLASGLWVLLTLLPEEALMSWGWRLPFIASIGITLYALWMRRNLKESPVFEATREQDAAAAAGSAANSTAAVGQSTALSTKTQSTKTQAAKTQPAKTQPAQTKRKGKAFFLAMALRIGESGNSAMIQTFLIGYIVTGLSMNKSVGTFALLIGSFIGFATVPLAGWLSDKIGRRTMYRALSGFQMLFAVPALLMMQSRDPFLVSLALIIGLSVSVLGMFSVQSAYVNELFGSRNRYTQLALAKEIGGVLSGGLAPIIAAGLLALFTNSWWPVAAMMVLYSAIAFVATFLAPETKGRDLTLVEDAV</sequence>